<comment type="caution">
    <text evidence="2">The sequence shown here is derived from an EMBL/GenBank/DDBJ whole genome shotgun (WGS) entry which is preliminary data.</text>
</comment>
<name>A0ABQ9HVN1_9NEOP</name>
<evidence type="ECO:0000313" key="3">
    <source>
        <dbReference type="Proteomes" id="UP001159363"/>
    </source>
</evidence>
<gene>
    <name evidence="2" type="ORF">PR048_007921</name>
</gene>
<dbReference type="EMBL" id="JARBHB010000003">
    <property type="protein sequence ID" value="KAJ8888431.1"/>
    <property type="molecule type" value="Genomic_DNA"/>
</dbReference>
<organism evidence="2 3">
    <name type="scientific">Dryococelus australis</name>
    <dbReference type="NCBI Taxonomy" id="614101"/>
    <lineage>
        <taxon>Eukaryota</taxon>
        <taxon>Metazoa</taxon>
        <taxon>Ecdysozoa</taxon>
        <taxon>Arthropoda</taxon>
        <taxon>Hexapoda</taxon>
        <taxon>Insecta</taxon>
        <taxon>Pterygota</taxon>
        <taxon>Neoptera</taxon>
        <taxon>Polyneoptera</taxon>
        <taxon>Phasmatodea</taxon>
        <taxon>Verophasmatodea</taxon>
        <taxon>Anareolatae</taxon>
        <taxon>Phasmatidae</taxon>
        <taxon>Eurycanthinae</taxon>
        <taxon>Dryococelus</taxon>
    </lineage>
</organism>
<keyword evidence="3" id="KW-1185">Reference proteome</keyword>
<evidence type="ECO:0000256" key="1">
    <source>
        <dbReference type="SAM" id="MobiDB-lite"/>
    </source>
</evidence>
<sequence>MLLVDFRVGRRQNARLGNGRTRRMQSPSGNVCMYPAYNSLRPWTRKAALFLNDADKARGSNETTGKPGDPRENPPTNGIVRLDSDMQKSGSDPAEDRTRFALVGGELLASHWFTPGFSQVGIMLDNAACWRFFSGISRFPRPCILVLLLSHLISSSSALKTPISQFNLIQVVVTLLSCRFEPMILASRNMSGGDPQLENVESAATVSGFSRGTTVSFHLLSRRRSTHTTSYLTHPPSRPERRGWGWDEFSNVLGLFPFWRSSLWTGKNQWLEVPEIKSSQPEIPGIASFARVFQQEENLHTRLNPSPNRVWTTHCRCVRLEAGDVCRGFSSVLSAVLRSGRPVRREGGGRRRQPDVRGTTHVLGPAEARERFLIVRELLISRNGEPGSIPGWTMQLVGGFSQGSPFSHRPFISALHHAHLASPSSALKTSILRAAQISSLTHFNRRVDWLVCAQRTFKDIRLHGAKSQYTLQAEFDRNLVCRLMCTIPCSTQVSKVYLTDATLGIQDIQGHPRIANLHVQDVQVMMSELCEKMRHRLYVPARYATRQFGDLFAAVDLATLVIRLNGCA</sequence>
<proteinExistence type="predicted"/>
<protein>
    <submittedName>
        <fullName evidence="2">Uncharacterized protein</fullName>
    </submittedName>
</protein>
<reference evidence="2 3" key="1">
    <citation type="submission" date="2023-02" db="EMBL/GenBank/DDBJ databases">
        <title>LHISI_Scaffold_Assembly.</title>
        <authorList>
            <person name="Stuart O.P."/>
            <person name="Cleave R."/>
            <person name="Magrath M.J.L."/>
            <person name="Mikheyev A.S."/>
        </authorList>
    </citation>
    <scope>NUCLEOTIDE SEQUENCE [LARGE SCALE GENOMIC DNA]</scope>
    <source>
        <strain evidence="2">Daus_M_001</strain>
        <tissue evidence="2">Leg muscle</tissue>
    </source>
</reference>
<accession>A0ABQ9HVN1</accession>
<feature type="region of interest" description="Disordered" evidence="1">
    <location>
        <begin position="54"/>
        <end position="95"/>
    </location>
</feature>
<evidence type="ECO:0000313" key="2">
    <source>
        <dbReference type="EMBL" id="KAJ8888431.1"/>
    </source>
</evidence>
<dbReference type="Proteomes" id="UP001159363">
    <property type="component" value="Chromosome 3"/>
</dbReference>